<feature type="binding site" evidence="6">
    <location>
        <position position="144"/>
    </location>
    <ligand>
        <name>Fe cation</name>
        <dbReference type="ChEBI" id="CHEBI:24875"/>
    </ligand>
</feature>
<dbReference type="NCBIfam" id="TIGR00079">
    <property type="entry name" value="pept_deformyl"/>
    <property type="match status" value="1"/>
</dbReference>
<comment type="catalytic activity">
    <reaction evidence="6">
        <text>N-terminal N-formyl-L-methionyl-[peptide] + H2O = N-terminal L-methionyl-[peptide] + formate</text>
        <dbReference type="Rhea" id="RHEA:24420"/>
        <dbReference type="Rhea" id="RHEA-COMP:10639"/>
        <dbReference type="Rhea" id="RHEA-COMP:10640"/>
        <dbReference type="ChEBI" id="CHEBI:15377"/>
        <dbReference type="ChEBI" id="CHEBI:15740"/>
        <dbReference type="ChEBI" id="CHEBI:49298"/>
        <dbReference type="ChEBI" id="CHEBI:64731"/>
        <dbReference type="EC" id="3.5.1.88"/>
    </reaction>
</comment>
<dbReference type="EC" id="3.5.1.88" evidence="6"/>
<dbReference type="PRINTS" id="PR01576">
    <property type="entry name" value="PDEFORMYLASE"/>
</dbReference>
<evidence type="ECO:0000256" key="4">
    <source>
        <dbReference type="ARBA" id="ARBA00022917"/>
    </source>
</evidence>
<name>A0AAJ6DCI0_9MICC</name>
<dbReference type="SUPFAM" id="SSF56420">
    <property type="entry name" value="Peptide deformylase"/>
    <property type="match status" value="1"/>
</dbReference>
<evidence type="ECO:0000256" key="3">
    <source>
        <dbReference type="ARBA" id="ARBA00022801"/>
    </source>
</evidence>
<keyword evidence="8" id="KW-1185">Reference proteome</keyword>
<reference evidence="7 8" key="1">
    <citation type="submission" date="2023-03" db="EMBL/GenBank/DDBJ databases">
        <title>Complete genome sequences of several Auritidibacter ignavus strains isolated from ear infections.</title>
        <authorList>
            <person name="Baehr T."/>
            <person name="Baumhoegger A.M."/>
        </authorList>
    </citation>
    <scope>NUCLEOTIDE SEQUENCE [LARGE SCALE GENOMIC DNA]</scope>
    <source>
        <strain evidence="7 8">BABAE-6</strain>
    </source>
</reference>
<sequence length="213" mass="23798">MATIRPIIIHGDPVLRRRATEVTEITPEIVTLVQDMHLTQRVANGVGLAAPQVGVGLRIFTWGYEDTAGVAPTHGEVINPVLTVLGKISEEEPDRTEDTEGCLSVPGLGFPLQRSDHVRLQGFTVNGDALDFEATGWFARIMQHEFDHLNGTLYVNRLNKRWSKRWKKELKKHGWTTEGRTWLPGNDQDPFGHEVDAEALAEAEDTPNSRQDS</sequence>
<comment type="cofactor">
    <cofactor evidence="6">
        <name>Fe(2+)</name>
        <dbReference type="ChEBI" id="CHEBI:29033"/>
    </cofactor>
    <text evidence="6">Binds 1 Fe(2+) ion.</text>
</comment>
<protein>
    <recommendedName>
        <fullName evidence="6">Peptide deformylase</fullName>
        <shortName evidence="6">PDF</shortName>
        <ecNumber evidence="6">3.5.1.88</ecNumber>
    </recommendedName>
    <alternativeName>
        <fullName evidence="6">Polypeptide deformylase</fullName>
    </alternativeName>
</protein>
<dbReference type="PANTHER" id="PTHR10458">
    <property type="entry name" value="PEPTIDE DEFORMYLASE"/>
    <property type="match status" value="1"/>
</dbReference>
<dbReference type="PANTHER" id="PTHR10458:SF2">
    <property type="entry name" value="PEPTIDE DEFORMYLASE, MITOCHONDRIAL"/>
    <property type="match status" value="1"/>
</dbReference>
<dbReference type="Proteomes" id="UP001224674">
    <property type="component" value="Chromosome"/>
</dbReference>
<dbReference type="PIRSF" id="PIRSF004749">
    <property type="entry name" value="Pep_def"/>
    <property type="match status" value="1"/>
</dbReference>
<dbReference type="CDD" id="cd00487">
    <property type="entry name" value="Pep_deformylase"/>
    <property type="match status" value="1"/>
</dbReference>
<feature type="binding site" evidence="6">
    <location>
        <position position="148"/>
    </location>
    <ligand>
        <name>Fe cation</name>
        <dbReference type="ChEBI" id="CHEBI:24875"/>
    </ligand>
</feature>
<proteinExistence type="inferred from homology"/>
<keyword evidence="4 6" id="KW-0648">Protein biosynthesis</keyword>
<feature type="binding site" evidence="6">
    <location>
        <position position="102"/>
    </location>
    <ligand>
        <name>Fe cation</name>
        <dbReference type="ChEBI" id="CHEBI:24875"/>
    </ligand>
</feature>
<keyword evidence="2 6" id="KW-0479">Metal-binding</keyword>
<dbReference type="InterPro" id="IPR036821">
    <property type="entry name" value="Peptide_deformylase_sf"/>
</dbReference>
<keyword evidence="5 6" id="KW-0408">Iron</keyword>
<comment type="function">
    <text evidence="6">Removes the formyl group from the N-terminal Met of newly synthesized proteins. Requires at least a dipeptide for an efficient rate of reaction. N-terminal L-methionine is a prerequisite for activity but the enzyme has broad specificity at other positions.</text>
</comment>
<evidence type="ECO:0000313" key="7">
    <source>
        <dbReference type="EMBL" id="WGH93494.1"/>
    </source>
</evidence>
<evidence type="ECO:0000256" key="6">
    <source>
        <dbReference type="HAMAP-Rule" id="MF_00163"/>
    </source>
</evidence>
<evidence type="ECO:0000256" key="5">
    <source>
        <dbReference type="ARBA" id="ARBA00023004"/>
    </source>
</evidence>
<dbReference type="NCBIfam" id="NF001159">
    <property type="entry name" value="PRK00150.1-3"/>
    <property type="match status" value="1"/>
</dbReference>
<dbReference type="EMBL" id="CP122566">
    <property type="protein sequence ID" value="WGH93494.1"/>
    <property type="molecule type" value="Genomic_DNA"/>
</dbReference>
<gene>
    <name evidence="6 7" type="primary">def</name>
    <name evidence="7" type="ORF">QDX21_01370</name>
</gene>
<dbReference type="GO" id="GO:0006412">
    <property type="term" value="P:translation"/>
    <property type="evidence" value="ECO:0007669"/>
    <property type="project" value="UniProtKB-UniRule"/>
</dbReference>
<keyword evidence="3 6" id="KW-0378">Hydrolase</keyword>
<feature type="active site" evidence="6">
    <location>
        <position position="145"/>
    </location>
</feature>
<accession>A0AAJ6DCI0</accession>
<organism evidence="7 8">
    <name type="scientific">Auritidibacter ignavus</name>
    <dbReference type="NCBI Taxonomy" id="678932"/>
    <lineage>
        <taxon>Bacteria</taxon>
        <taxon>Bacillati</taxon>
        <taxon>Actinomycetota</taxon>
        <taxon>Actinomycetes</taxon>
        <taxon>Micrococcales</taxon>
        <taxon>Micrococcaceae</taxon>
        <taxon>Auritidibacter</taxon>
    </lineage>
</organism>
<dbReference type="HAMAP" id="MF_00163">
    <property type="entry name" value="Pep_deformylase"/>
    <property type="match status" value="1"/>
</dbReference>
<dbReference type="RefSeq" id="WP_279674981.1">
    <property type="nucleotide sequence ID" value="NZ_CP122566.1"/>
</dbReference>
<dbReference type="Pfam" id="PF01327">
    <property type="entry name" value="Pep_deformylase"/>
    <property type="match status" value="1"/>
</dbReference>
<evidence type="ECO:0000256" key="2">
    <source>
        <dbReference type="ARBA" id="ARBA00022723"/>
    </source>
</evidence>
<evidence type="ECO:0000256" key="1">
    <source>
        <dbReference type="ARBA" id="ARBA00010759"/>
    </source>
</evidence>
<comment type="similarity">
    <text evidence="1 6">Belongs to the polypeptide deformylase family.</text>
</comment>
<evidence type="ECO:0000313" key="8">
    <source>
        <dbReference type="Proteomes" id="UP001224674"/>
    </source>
</evidence>
<dbReference type="InterPro" id="IPR023635">
    <property type="entry name" value="Peptide_deformylase"/>
</dbReference>
<dbReference type="GO" id="GO:0046872">
    <property type="term" value="F:metal ion binding"/>
    <property type="evidence" value="ECO:0007669"/>
    <property type="project" value="UniProtKB-KW"/>
</dbReference>
<dbReference type="Gene3D" id="3.90.45.10">
    <property type="entry name" value="Peptide deformylase"/>
    <property type="match status" value="1"/>
</dbReference>
<dbReference type="GO" id="GO:0042586">
    <property type="term" value="F:peptide deformylase activity"/>
    <property type="evidence" value="ECO:0007669"/>
    <property type="project" value="UniProtKB-UniRule"/>
</dbReference>
<dbReference type="AlphaFoldDB" id="A0AAJ6DCI0"/>